<evidence type="ECO:0000256" key="2">
    <source>
        <dbReference type="SAM" id="Phobius"/>
    </source>
</evidence>
<keyword evidence="2" id="KW-1133">Transmembrane helix</keyword>
<dbReference type="PANTHER" id="PTHR30487:SF0">
    <property type="entry name" value="PREPILIN LEADER PEPTIDASE_N-METHYLTRANSFERASE-RELATED"/>
    <property type="match status" value="1"/>
</dbReference>
<sequence>MILDILLLLVLIICTITDIRERKIYNKIIFPSLAVTILWHTMEAGWAGLGTSLLGFVMGLLLLLIPFMLGGMGAGDVKLLALIGAIKGYAFVLTTAVYMALIGGTIAIVILSRKDAWNIIRSLGYYLSAIQCGMKVPLVALDSQNMKTTYPYGVAIALGAVISLFTKGWLL</sequence>
<dbReference type="STRING" id="1390249.BHU72_11640"/>
<dbReference type="PANTHER" id="PTHR30487">
    <property type="entry name" value="TYPE 4 PREPILIN-LIKE PROTEINS LEADER PEPTIDE-PROCESSING ENZYME"/>
    <property type="match status" value="1"/>
</dbReference>
<keyword evidence="5" id="KW-1185">Reference proteome</keyword>
<dbReference type="Proteomes" id="UP000095255">
    <property type="component" value="Unassembled WGS sequence"/>
</dbReference>
<dbReference type="GO" id="GO:0006465">
    <property type="term" value="P:signal peptide processing"/>
    <property type="evidence" value="ECO:0007669"/>
    <property type="project" value="TreeGrafter"/>
</dbReference>
<dbReference type="InterPro" id="IPR050882">
    <property type="entry name" value="Prepilin_peptidase/N-MTase"/>
</dbReference>
<organism evidence="4 5">
    <name type="scientific">Desulfuribacillus stibiiarsenatis</name>
    <dbReference type="NCBI Taxonomy" id="1390249"/>
    <lineage>
        <taxon>Bacteria</taxon>
        <taxon>Bacillati</taxon>
        <taxon>Bacillota</taxon>
        <taxon>Desulfuribacillia</taxon>
        <taxon>Desulfuribacillales</taxon>
        <taxon>Desulfuribacillaceae</taxon>
        <taxon>Desulfuribacillus</taxon>
    </lineage>
</organism>
<feature type="transmembrane region" description="Helical" evidence="2">
    <location>
        <begin position="24"/>
        <end position="42"/>
    </location>
</feature>
<dbReference type="InterPro" id="IPR000045">
    <property type="entry name" value="Prepilin_IV_endopep_pep"/>
</dbReference>
<dbReference type="AlphaFoldDB" id="A0A1E5L8A9"/>
<dbReference type="Pfam" id="PF01478">
    <property type="entry name" value="Peptidase_A24"/>
    <property type="match status" value="1"/>
</dbReference>
<feature type="transmembrane region" description="Helical" evidence="2">
    <location>
        <begin position="89"/>
        <end position="111"/>
    </location>
</feature>
<feature type="transmembrane region" description="Helical" evidence="2">
    <location>
        <begin position="49"/>
        <end position="69"/>
    </location>
</feature>
<accession>A0A1E5L8A9</accession>
<dbReference type="GO" id="GO:0004190">
    <property type="term" value="F:aspartic-type endopeptidase activity"/>
    <property type="evidence" value="ECO:0007669"/>
    <property type="project" value="InterPro"/>
</dbReference>
<proteinExistence type="inferred from homology"/>
<dbReference type="EMBL" id="MJAT01000006">
    <property type="protein sequence ID" value="OEH86183.1"/>
    <property type="molecule type" value="Genomic_DNA"/>
</dbReference>
<name>A0A1E5L8A9_9FIRM</name>
<feature type="transmembrane region" description="Helical" evidence="2">
    <location>
        <begin position="152"/>
        <end position="170"/>
    </location>
</feature>
<comment type="caution">
    <text evidence="4">The sequence shown here is derived from an EMBL/GenBank/DDBJ whole genome shotgun (WGS) entry which is preliminary data.</text>
</comment>
<comment type="similarity">
    <text evidence="1">Belongs to the peptidase A24 family.</text>
</comment>
<evidence type="ECO:0000259" key="3">
    <source>
        <dbReference type="Pfam" id="PF01478"/>
    </source>
</evidence>
<reference evidence="4 5" key="1">
    <citation type="submission" date="2016-09" db="EMBL/GenBank/DDBJ databases">
        <title>Desulfuribacillus arsenicus sp. nov., an obligately anaerobic, dissimilatory arsenic- and antimonate-reducing bacterium isolated from anoxic sediments.</title>
        <authorList>
            <person name="Abin C.A."/>
            <person name="Hollibaugh J.T."/>
        </authorList>
    </citation>
    <scope>NUCLEOTIDE SEQUENCE [LARGE SCALE GENOMIC DNA]</scope>
    <source>
        <strain evidence="4 5">MLFW-2</strain>
    </source>
</reference>
<evidence type="ECO:0000313" key="4">
    <source>
        <dbReference type="EMBL" id="OEH86183.1"/>
    </source>
</evidence>
<protein>
    <recommendedName>
        <fullName evidence="3">Prepilin type IV endopeptidase peptidase domain-containing protein</fullName>
    </recommendedName>
</protein>
<evidence type="ECO:0000313" key="5">
    <source>
        <dbReference type="Proteomes" id="UP000095255"/>
    </source>
</evidence>
<keyword evidence="2" id="KW-0472">Membrane</keyword>
<dbReference type="OrthoDB" id="5508079at2"/>
<dbReference type="RefSeq" id="WP_069701411.1">
    <property type="nucleotide sequence ID" value="NZ_MJAT01000006.1"/>
</dbReference>
<dbReference type="Gene3D" id="1.20.120.1220">
    <property type="match status" value="1"/>
</dbReference>
<feature type="domain" description="Prepilin type IV endopeptidase peptidase" evidence="3">
    <location>
        <begin position="5"/>
        <end position="108"/>
    </location>
</feature>
<evidence type="ECO:0000256" key="1">
    <source>
        <dbReference type="ARBA" id="ARBA00005801"/>
    </source>
</evidence>
<gene>
    <name evidence="4" type="ORF">BHU72_11640</name>
</gene>
<dbReference type="GO" id="GO:0005886">
    <property type="term" value="C:plasma membrane"/>
    <property type="evidence" value="ECO:0007669"/>
    <property type="project" value="TreeGrafter"/>
</dbReference>
<keyword evidence="2" id="KW-0812">Transmembrane</keyword>